<sequence>MHFDISDFIKNLPDQITRQELGTLIYKEIRAAENMKVAYLDQATENPEFYVNISRQLDGYIHLLKVFHNKVAPTPIAPDQELYKNEQPELDLITELMERIEESERNRHTD</sequence>
<evidence type="ECO:0000313" key="1">
    <source>
        <dbReference type="EMBL" id="MER2996713.1"/>
    </source>
</evidence>
<name>A0ABV1RQP9_9BACT</name>
<gene>
    <name evidence="1" type="ORF">ABS362_04100</name>
</gene>
<dbReference type="Proteomes" id="UP001476807">
    <property type="component" value="Unassembled WGS sequence"/>
</dbReference>
<comment type="caution">
    <text evidence="1">The sequence shown here is derived from an EMBL/GenBank/DDBJ whole genome shotgun (WGS) entry which is preliminary data.</text>
</comment>
<proteinExistence type="predicted"/>
<reference evidence="1 2" key="1">
    <citation type="submission" date="2024-06" db="EMBL/GenBank/DDBJ databases">
        <title>Pontibacter populi HYL7-15.</title>
        <authorList>
            <person name="Kim M.K."/>
        </authorList>
    </citation>
    <scope>NUCLEOTIDE SEQUENCE [LARGE SCALE GENOMIC DNA]</scope>
    <source>
        <strain evidence="1 2">HYL7-15</strain>
    </source>
</reference>
<evidence type="ECO:0000313" key="2">
    <source>
        <dbReference type="Proteomes" id="UP001476807"/>
    </source>
</evidence>
<keyword evidence="2" id="KW-1185">Reference proteome</keyword>
<organism evidence="1 2">
    <name type="scientific">Pontibacter populi</name>
    <dbReference type="NCBI Taxonomy" id="890055"/>
    <lineage>
        <taxon>Bacteria</taxon>
        <taxon>Pseudomonadati</taxon>
        <taxon>Bacteroidota</taxon>
        <taxon>Cytophagia</taxon>
        <taxon>Cytophagales</taxon>
        <taxon>Hymenobacteraceae</taxon>
        <taxon>Pontibacter</taxon>
    </lineage>
</organism>
<protein>
    <submittedName>
        <fullName evidence="1">Uncharacterized protein</fullName>
    </submittedName>
</protein>
<dbReference type="EMBL" id="JBEOKT010000003">
    <property type="protein sequence ID" value="MER2996713.1"/>
    <property type="molecule type" value="Genomic_DNA"/>
</dbReference>
<accession>A0ABV1RQP9</accession>
<dbReference type="RefSeq" id="WP_350411033.1">
    <property type="nucleotide sequence ID" value="NZ_JBEOKT010000003.1"/>
</dbReference>